<dbReference type="Proteomes" id="UP000031449">
    <property type="component" value="Chromosome"/>
</dbReference>
<proteinExistence type="predicted"/>
<feature type="transmembrane region" description="Helical" evidence="1">
    <location>
        <begin position="7"/>
        <end position="29"/>
    </location>
</feature>
<sequence>MFKQGWKLILLVISIFFFFLAAVSLLFAWVGESAWIFGGFSTNILLSIALLFMVLYIAARFRRKG</sequence>
<keyword evidence="1" id="KW-0812">Transmembrane</keyword>
<dbReference type="HOGENOM" id="CLU_2843999_0_0_9"/>
<name>A0A0B5AMP0_9BACL</name>
<keyword evidence="1" id="KW-0472">Membrane</keyword>
<protein>
    <submittedName>
        <fullName evidence="2">Uncharacterized protein</fullName>
    </submittedName>
</protein>
<dbReference type="OrthoDB" id="9960486at2"/>
<dbReference type="BioCyc" id="JESP1508404:G14D9-9827-MONOMER"/>
<dbReference type="AlphaFoldDB" id="A0A0B5AMP0"/>
<reference evidence="2 3" key="1">
    <citation type="submission" date="2014-08" db="EMBL/GenBank/DDBJ databases">
        <title>Complete genome of a marine bacteria Jeotgalibacillus malaysiensis.</title>
        <authorList>
            <person name="Yaakop A.S."/>
            <person name="Chan K.-G."/>
            <person name="Goh K.M."/>
        </authorList>
    </citation>
    <scope>NUCLEOTIDE SEQUENCE [LARGE SCALE GENOMIC DNA]</scope>
    <source>
        <strain evidence="2 3">D5</strain>
    </source>
</reference>
<organism evidence="2 3">
    <name type="scientific">Jeotgalibacillus malaysiensis</name>
    <dbReference type="NCBI Taxonomy" id="1508404"/>
    <lineage>
        <taxon>Bacteria</taxon>
        <taxon>Bacillati</taxon>
        <taxon>Bacillota</taxon>
        <taxon>Bacilli</taxon>
        <taxon>Bacillales</taxon>
        <taxon>Caryophanaceae</taxon>
        <taxon>Jeotgalibacillus</taxon>
    </lineage>
</organism>
<keyword evidence="1" id="KW-1133">Transmembrane helix</keyword>
<evidence type="ECO:0000256" key="1">
    <source>
        <dbReference type="SAM" id="Phobius"/>
    </source>
</evidence>
<evidence type="ECO:0000313" key="2">
    <source>
        <dbReference type="EMBL" id="AJD89927.1"/>
    </source>
</evidence>
<dbReference type="STRING" id="1508404.JMA_06100"/>
<dbReference type="EMBL" id="CP009416">
    <property type="protein sequence ID" value="AJD89927.1"/>
    <property type="molecule type" value="Genomic_DNA"/>
</dbReference>
<evidence type="ECO:0000313" key="3">
    <source>
        <dbReference type="Proteomes" id="UP000031449"/>
    </source>
</evidence>
<accession>A0A0B5AMP0</accession>
<keyword evidence="3" id="KW-1185">Reference proteome</keyword>
<dbReference type="KEGG" id="jeo:JMA_06100"/>
<gene>
    <name evidence="2" type="ORF">JMA_06100</name>
</gene>
<feature type="transmembrane region" description="Helical" evidence="1">
    <location>
        <begin position="35"/>
        <end position="59"/>
    </location>
</feature>